<dbReference type="PANTHER" id="PTHR11787:SF8">
    <property type="entry name" value="RAB GDP DISSOCIATION INHIBITOR"/>
    <property type="match status" value="1"/>
</dbReference>
<dbReference type="GO" id="GO:0005093">
    <property type="term" value="F:Rab GDP-dissociation inhibitor activity"/>
    <property type="evidence" value="ECO:0007669"/>
    <property type="project" value="InterPro"/>
</dbReference>
<dbReference type="STRING" id="1288291.A0A059F0W1"/>
<keyword evidence="4" id="KW-1185">Reference proteome</keyword>
<dbReference type="VEuPathDB" id="MicrosporidiaDB:H312_02011"/>
<reference evidence="3 4" key="2">
    <citation type="submission" date="2014-03" db="EMBL/GenBank/DDBJ databases">
        <title>The Genome Sequence of Anncaliia algerae insect isolate PRA339.</title>
        <authorList>
            <consortium name="The Broad Institute Genome Sequencing Platform"/>
            <consortium name="The Broad Institute Genome Sequencing Center for Infectious Disease"/>
            <person name="Cuomo C."/>
            <person name="Becnel J."/>
            <person name="Sanscrainte N."/>
            <person name="Walker B."/>
            <person name="Young S.K."/>
            <person name="Zeng Q."/>
            <person name="Gargeya S."/>
            <person name="Fitzgerald M."/>
            <person name="Haas B."/>
            <person name="Abouelleil A."/>
            <person name="Alvarado L."/>
            <person name="Arachchi H.M."/>
            <person name="Berlin A.M."/>
            <person name="Chapman S.B."/>
            <person name="Dewar J."/>
            <person name="Goldberg J."/>
            <person name="Griggs A."/>
            <person name="Gujja S."/>
            <person name="Hansen M."/>
            <person name="Howarth C."/>
            <person name="Imamovic A."/>
            <person name="Larimer J."/>
            <person name="McCowan C."/>
            <person name="Murphy C."/>
            <person name="Neiman D."/>
            <person name="Pearson M."/>
            <person name="Priest M."/>
            <person name="Roberts A."/>
            <person name="Saif S."/>
            <person name="Shea T."/>
            <person name="Sisk P."/>
            <person name="Sykes S."/>
            <person name="Wortman J."/>
            <person name="Nusbaum C."/>
            <person name="Birren B."/>
        </authorList>
    </citation>
    <scope>NUCLEOTIDE SEQUENCE [LARGE SCALE GENOMIC DNA]</scope>
    <source>
        <strain evidence="3 4">PRA339</strain>
    </source>
</reference>
<dbReference type="HOGENOM" id="CLU_021695_0_0_1"/>
<dbReference type="InterPro" id="IPR018203">
    <property type="entry name" value="GDP_dissociation_inhibitor"/>
</dbReference>
<dbReference type="Pfam" id="PF00996">
    <property type="entry name" value="GDI"/>
    <property type="match status" value="2"/>
</dbReference>
<protein>
    <recommendedName>
        <fullName evidence="2">Rab GDP dissociation inhibitor</fullName>
    </recommendedName>
</protein>
<comment type="similarity">
    <text evidence="1 2">Belongs to the Rab GDI family.</text>
</comment>
<dbReference type="GO" id="GO:0007264">
    <property type="term" value="P:small GTPase-mediated signal transduction"/>
    <property type="evidence" value="ECO:0007669"/>
    <property type="project" value="InterPro"/>
</dbReference>
<dbReference type="OrthoDB" id="9446342at2759"/>
<dbReference type="PRINTS" id="PR00892">
    <property type="entry name" value="RABGDI"/>
</dbReference>
<name>A0A059F0W1_9MICR</name>
<organism evidence="3 4">
    <name type="scientific">Anncaliia algerae PRA339</name>
    <dbReference type="NCBI Taxonomy" id="1288291"/>
    <lineage>
        <taxon>Eukaryota</taxon>
        <taxon>Fungi</taxon>
        <taxon>Fungi incertae sedis</taxon>
        <taxon>Microsporidia</taxon>
        <taxon>Tubulinosematoidea</taxon>
        <taxon>Tubulinosematidae</taxon>
        <taxon>Anncaliia</taxon>
    </lineage>
</organism>
<dbReference type="SUPFAM" id="SSF51905">
    <property type="entry name" value="FAD/NAD(P)-binding domain"/>
    <property type="match status" value="1"/>
</dbReference>
<dbReference type="Gene3D" id="1.10.405.10">
    <property type="entry name" value="Guanine Nucleotide Dissociation Inhibitor, domain 1"/>
    <property type="match status" value="1"/>
</dbReference>
<dbReference type="InterPro" id="IPR036188">
    <property type="entry name" value="FAD/NAD-bd_sf"/>
</dbReference>
<dbReference type="Gene3D" id="3.50.50.60">
    <property type="entry name" value="FAD/NAD(P)-binding domain"/>
    <property type="match status" value="2"/>
</dbReference>
<dbReference type="GO" id="GO:0015031">
    <property type="term" value="P:protein transport"/>
    <property type="evidence" value="ECO:0007669"/>
    <property type="project" value="InterPro"/>
</dbReference>
<dbReference type="Gene3D" id="3.30.519.10">
    <property type="entry name" value="Guanine Nucleotide Dissociation Inhibitor, domain 2"/>
    <property type="match status" value="2"/>
</dbReference>
<evidence type="ECO:0000256" key="1">
    <source>
        <dbReference type="ARBA" id="ARBA00005593"/>
    </source>
</evidence>
<dbReference type="GO" id="GO:0005737">
    <property type="term" value="C:cytoplasm"/>
    <property type="evidence" value="ECO:0007669"/>
    <property type="project" value="TreeGrafter"/>
</dbReference>
<dbReference type="GO" id="GO:0016192">
    <property type="term" value="P:vesicle-mediated transport"/>
    <property type="evidence" value="ECO:0007669"/>
    <property type="project" value="TreeGrafter"/>
</dbReference>
<evidence type="ECO:0000313" key="4">
    <source>
        <dbReference type="Proteomes" id="UP000030655"/>
    </source>
</evidence>
<gene>
    <name evidence="3" type="ORF">H312_02011</name>
</gene>
<evidence type="ECO:0000256" key="2">
    <source>
        <dbReference type="RuleBase" id="RU363124"/>
    </source>
</evidence>
<dbReference type="AlphaFoldDB" id="A0A059F0W1"/>
<dbReference type="Proteomes" id="UP000030655">
    <property type="component" value="Unassembled WGS sequence"/>
</dbReference>
<accession>A0A059F0W1</accession>
<dbReference type="PANTHER" id="PTHR11787">
    <property type="entry name" value="RAB GDP-DISSOCIATION INHIBITOR"/>
    <property type="match status" value="1"/>
</dbReference>
<dbReference type="PRINTS" id="PR00891">
    <property type="entry name" value="RABGDIREP"/>
</dbReference>
<sequence>MTEYDYLIFGTGISSTMLCWALASKGKKVAQIDKNKTYGSDQRSLRYSEICEFYGQEPQEDILKLDKYFSIDLTPKLVLADGEVKNLLYSLLIHEMVDFVTIPGSFIYKNNKVHNIPCNEKEALTSGLVSFFQKHKVISFFWDLKKYSRNRSTFIIKNKTMKEFFNSYGLDKDSQEFIGHAIAMNLDDSYLERRPEETLDKLKVAINSVLAFENNLKSPYIYPMYGISEISQFFSRKAAVHNAHFRLNCPVLEIKKKEGMFYVKIKDNINNEEAILKSKYIISEPEYFLLSEEEKIKKEIESLIDKDKEIKEELNKGIKSLSINEINTTDEAILEDIEKNELEKDIFKAVQREIRKINEVIYCTCIIKGKVEMIKDASSAQVIFLASELKRKNDIFLLILSDRECAAPEGYKVCIISTVKETDNPENEIFFVVNRLGNVVNKFIRVKHIYDYNDSVENVYINKSVDQSTHFESLYEDVLNLSKKISIEDAFKELNSD</sequence>
<proteinExistence type="inferred from homology"/>
<dbReference type="EMBL" id="KK365172">
    <property type="protein sequence ID" value="KCZ80591.1"/>
    <property type="molecule type" value="Genomic_DNA"/>
</dbReference>
<dbReference type="SUPFAM" id="SSF54373">
    <property type="entry name" value="FAD-linked reductases, C-terminal domain"/>
    <property type="match status" value="1"/>
</dbReference>
<evidence type="ECO:0000313" key="3">
    <source>
        <dbReference type="EMBL" id="KCZ80591.1"/>
    </source>
</evidence>
<reference evidence="4" key="1">
    <citation type="submission" date="2013-02" db="EMBL/GenBank/DDBJ databases">
        <authorList>
            <consortium name="The Broad Institute Genome Sequencing Platform"/>
            <person name="Cuomo C."/>
            <person name="Becnel J."/>
            <person name="Sanscrainte N."/>
            <person name="Walker B."/>
            <person name="Young S.K."/>
            <person name="Zeng Q."/>
            <person name="Gargeya S."/>
            <person name="Fitzgerald M."/>
            <person name="Haas B."/>
            <person name="Abouelleil A."/>
            <person name="Alvarado L."/>
            <person name="Arachchi H.M."/>
            <person name="Berlin A.M."/>
            <person name="Chapman S.B."/>
            <person name="Dewar J."/>
            <person name="Goldberg J."/>
            <person name="Griggs A."/>
            <person name="Gujja S."/>
            <person name="Hansen M."/>
            <person name="Howarth C."/>
            <person name="Imamovic A."/>
            <person name="Larimer J."/>
            <person name="McCowan C."/>
            <person name="Murphy C."/>
            <person name="Neiman D."/>
            <person name="Pearson M."/>
            <person name="Priest M."/>
            <person name="Roberts A."/>
            <person name="Saif S."/>
            <person name="Shea T."/>
            <person name="Sisk P."/>
            <person name="Sykes S."/>
            <person name="Wortman J."/>
            <person name="Nusbaum C."/>
            <person name="Birren B."/>
        </authorList>
    </citation>
    <scope>NUCLEOTIDE SEQUENCE [LARGE SCALE GENOMIC DNA]</scope>
    <source>
        <strain evidence="4">PRA339</strain>
    </source>
</reference>
<dbReference type="InterPro" id="IPR000806">
    <property type="entry name" value="RabGDI"/>
</dbReference>